<proteinExistence type="inferred from homology"/>
<protein>
    <submittedName>
        <fullName evidence="11">Glycyl-radical enzyme activating protein</fullName>
    </submittedName>
</protein>
<evidence type="ECO:0000256" key="7">
    <source>
        <dbReference type="ARBA" id="ARBA00023004"/>
    </source>
</evidence>
<keyword evidence="7" id="KW-0408">Iron</keyword>
<accession>A0A6I6KCV4</accession>
<dbReference type="GO" id="GO:0046872">
    <property type="term" value="F:metal ion binding"/>
    <property type="evidence" value="ECO:0007669"/>
    <property type="project" value="UniProtKB-KW"/>
</dbReference>
<keyword evidence="4" id="KW-0949">S-adenosyl-L-methionine</keyword>
<dbReference type="NCBIfam" id="TIGR02494">
    <property type="entry name" value="PFLE_PFLC"/>
    <property type="match status" value="1"/>
</dbReference>
<dbReference type="PIRSF" id="PIRSF000371">
    <property type="entry name" value="PFL_act_enz"/>
    <property type="match status" value="1"/>
</dbReference>
<dbReference type="SFLD" id="SFLDG01118">
    <property type="entry name" value="activating_enzymes__group_2"/>
    <property type="match status" value="1"/>
</dbReference>
<feature type="domain" description="Radical SAM core" evidence="10">
    <location>
        <begin position="13"/>
        <end position="295"/>
    </location>
</feature>
<dbReference type="InterPro" id="IPR012839">
    <property type="entry name" value="Organic_radical_activase"/>
</dbReference>
<dbReference type="PROSITE" id="PS00198">
    <property type="entry name" value="4FE4S_FER_1"/>
    <property type="match status" value="1"/>
</dbReference>
<evidence type="ECO:0000259" key="10">
    <source>
        <dbReference type="PROSITE" id="PS51918"/>
    </source>
</evidence>
<gene>
    <name evidence="11" type="ORF">GM418_11245</name>
</gene>
<dbReference type="InterPro" id="IPR034457">
    <property type="entry name" value="Organic_radical-activating"/>
</dbReference>
<keyword evidence="12" id="KW-1185">Reference proteome</keyword>
<feature type="domain" description="4Fe-4S ferredoxin-type" evidence="9">
    <location>
        <begin position="73"/>
        <end position="102"/>
    </location>
</feature>
<dbReference type="Pfam" id="PF13353">
    <property type="entry name" value="Fer4_12"/>
    <property type="match status" value="1"/>
</dbReference>
<reference evidence="11 12" key="1">
    <citation type="submission" date="2019-11" db="EMBL/GenBank/DDBJ databases">
        <authorList>
            <person name="Zheng R.K."/>
            <person name="Sun C.M."/>
        </authorList>
    </citation>
    <scope>NUCLEOTIDE SEQUENCE [LARGE SCALE GENOMIC DNA]</scope>
    <source>
        <strain evidence="11 12">WC007</strain>
    </source>
</reference>
<dbReference type="InterPro" id="IPR017896">
    <property type="entry name" value="4Fe4S_Fe-S-bd"/>
</dbReference>
<dbReference type="PROSITE" id="PS51918">
    <property type="entry name" value="RADICAL_SAM"/>
    <property type="match status" value="1"/>
</dbReference>
<comment type="cofactor">
    <cofactor evidence="1">
        <name>[4Fe-4S] cluster</name>
        <dbReference type="ChEBI" id="CHEBI:49883"/>
    </cofactor>
</comment>
<dbReference type="InterPro" id="IPR040074">
    <property type="entry name" value="BssD/PflA/YjjW"/>
</dbReference>
<keyword evidence="8" id="KW-0411">Iron-sulfur</keyword>
<dbReference type="GO" id="GO:0051539">
    <property type="term" value="F:4 iron, 4 sulfur cluster binding"/>
    <property type="evidence" value="ECO:0007669"/>
    <property type="project" value="UniProtKB-KW"/>
</dbReference>
<dbReference type="GO" id="GO:0016491">
    <property type="term" value="F:oxidoreductase activity"/>
    <property type="evidence" value="ECO:0007669"/>
    <property type="project" value="UniProtKB-KW"/>
</dbReference>
<dbReference type="Gene3D" id="3.30.70.20">
    <property type="match status" value="1"/>
</dbReference>
<evidence type="ECO:0000256" key="6">
    <source>
        <dbReference type="ARBA" id="ARBA00023002"/>
    </source>
</evidence>
<dbReference type="Gene3D" id="3.80.30.10">
    <property type="entry name" value="pyruvate-formate lyase- activating enzyme"/>
    <property type="match status" value="1"/>
</dbReference>
<evidence type="ECO:0000259" key="9">
    <source>
        <dbReference type="PROSITE" id="PS51379"/>
    </source>
</evidence>
<dbReference type="InterPro" id="IPR001989">
    <property type="entry name" value="Radical_activat_CS"/>
</dbReference>
<evidence type="ECO:0000256" key="2">
    <source>
        <dbReference type="ARBA" id="ARBA00009777"/>
    </source>
</evidence>
<dbReference type="SUPFAM" id="SSF102114">
    <property type="entry name" value="Radical SAM enzymes"/>
    <property type="match status" value="1"/>
</dbReference>
<evidence type="ECO:0000256" key="5">
    <source>
        <dbReference type="ARBA" id="ARBA00022723"/>
    </source>
</evidence>
<feature type="domain" description="4Fe-4S ferredoxin-type" evidence="9">
    <location>
        <begin position="44"/>
        <end position="72"/>
    </location>
</feature>
<evidence type="ECO:0000313" key="11">
    <source>
        <dbReference type="EMBL" id="QGY48104.1"/>
    </source>
</evidence>
<keyword evidence="3" id="KW-0004">4Fe-4S</keyword>
<dbReference type="EMBL" id="CP046401">
    <property type="protein sequence ID" value="QGY48104.1"/>
    <property type="molecule type" value="Genomic_DNA"/>
</dbReference>
<comment type="similarity">
    <text evidence="2">Belongs to the organic radical-activating enzymes family.</text>
</comment>
<evidence type="ECO:0000256" key="4">
    <source>
        <dbReference type="ARBA" id="ARBA00022691"/>
    </source>
</evidence>
<dbReference type="InterPro" id="IPR058240">
    <property type="entry name" value="rSAM_sf"/>
</dbReference>
<dbReference type="Proteomes" id="UP000428260">
    <property type="component" value="Chromosome"/>
</dbReference>
<dbReference type="KEGG" id="mcos:GM418_11245"/>
<dbReference type="SUPFAM" id="SSF54862">
    <property type="entry name" value="4Fe-4S ferredoxins"/>
    <property type="match status" value="1"/>
</dbReference>
<organism evidence="11 12">
    <name type="scientific">Maribellus comscasis</name>
    <dbReference type="NCBI Taxonomy" id="2681766"/>
    <lineage>
        <taxon>Bacteria</taxon>
        <taxon>Pseudomonadati</taxon>
        <taxon>Bacteroidota</taxon>
        <taxon>Bacteroidia</taxon>
        <taxon>Marinilabiliales</taxon>
        <taxon>Prolixibacteraceae</taxon>
        <taxon>Maribellus</taxon>
    </lineage>
</organism>
<dbReference type="SFLD" id="SFLDG01066">
    <property type="entry name" value="organic_radical-activating_enz"/>
    <property type="match status" value="1"/>
</dbReference>
<evidence type="ECO:0000256" key="1">
    <source>
        <dbReference type="ARBA" id="ARBA00001966"/>
    </source>
</evidence>
<sequence>MPLIFDIRRYSINDGPGIRITIFMKGCPLRCAWCHNPESQSPKVQKLYTASKCIGAQDCIEVCPENALTLTPEGIITDGEKCTLCGLCADACPTKAIEMSGKIYETNELLKIIEKERVHIDQSGGGVTFSGGEPTMYADFLIKMLDACGKKGLHRAVDTCGFTKSETLLEVAQRTDLFLFDLKLMDPIKHKKWTGVDNQLILKNLKLLAETGANINIRIPFIKNVNTSEDEVKKMADFISELPGDKPMVNLLPYHNIATGKYQKLEQDYNAGEMDEPSEDEIEKATKIFNSFGLKVEVGG</sequence>
<dbReference type="PROSITE" id="PS51379">
    <property type="entry name" value="4FE4S_FER_2"/>
    <property type="match status" value="2"/>
</dbReference>
<dbReference type="AlphaFoldDB" id="A0A6I6KCV4"/>
<keyword evidence="6" id="KW-0560">Oxidoreductase</keyword>
<dbReference type="PANTHER" id="PTHR30352:SF4">
    <property type="entry name" value="PYRUVATE FORMATE-LYASE 2-ACTIVATING ENZYME"/>
    <property type="match status" value="1"/>
</dbReference>
<evidence type="ECO:0000256" key="8">
    <source>
        <dbReference type="ARBA" id="ARBA00023014"/>
    </source>
</evidence>
<keyword evidence="5" id="KW-0479">Metal-binding</keyword>
<dbReference type="SFLD" id="SFLDS00029">
    <property type="entry name" value="Radical_SAM"/>
    <property type="match status" value="1"/>
</dbReference>
<evidence type="ECO:0000256" key="3">
    <source>
        <dbReference type="ARBA" id="ARBA00022485"/>
    </source>
</evidence>
<name>A0A6I6KCV4_9BACT</name>
<dbReference type="CDD" id="cd01335">
    <property type="entry name" value="Radical_SAM"/>
    <property type="match status" value="1"/>
</dbReference>
<dbReference type="InterPro" id="IPR007197">
    <property type="entry name" value="rSAM"/>
</dbReference>
<evidence type="ECO:0000313" key="12">
    <source>
        <dbReference type="Proteomes" id="UP000428260"/>
    </source>
</evidence>
<dbReference type="PANTHER" id="PTHR30352">
    <property type="entry name" value="PYRUVATE FORMATE-LYASE-ACTIVATING ENZYME"/>
    <property type="match status" value="1"/>
</dbReference>
<dbReference type="PROSITE" id="PS01087">
    <property type="entry name" value="RADICAL_ACTIVATING"/>
    <property type="match status" value="1"/>
</dbReference>
<dbReference type="InterPro" id="IPR017900">
    <property type="entry name" value="4Fe4S_Fe_S_CS"/>
</dbReference>